<protein>
    <submittedName>
        <fullName evidence="1">Uncharacterized protein</fullName>
    </submittedName>
</protein>
<keyword evidence="2" id="KW-1185">Reference proteome</keyword>
<name>A0AAP2DUE6_9BACT</name>
<dbReference type="AlphaFoldDB" id="A0AAP2DUE6"/>
<sequence length="158" mass="17344">MKGRVRKQKFVFKGDLKDDSILIGSHGDANVQVEGIFDLSGIIYCPKYTVTITVRGDGKVAFRGKCSRIIVKDMSGNCTLDLSDVTSKELRFESVRDQAIIVTGKTRVISRAHLADEAVLYIAEKPLITSLLVSGNSRIVYGTMTSNDLVSEDSLKVE</sequence>
<dbReference type="Proteomes" id="UP001319200">
    <property type="component" value="Unassembled WGS sequence"/>
</dbReference>
<dbReference type="EMBL" id="JAHESF010000077">
    <property type="protein sequence ID" value="MBT1701518.1"/>
    <property type="molecule type" value="Genomic_DNA"/>
</dbReference>
<dbReference type="RefSeq" id="WP_254170199.1">
    <property type="nucleotide sequence ID" value="NZ_JAHESF010000077.1"/>
</dbReference>
<gene>
    <name evidence="1" type="ORF">KK083_31790</name>
</gene>
<reference evidence="1 2" key="1">
    <citation type="submission" date="2021-05" db="EMBL/GenBank/DDBJ databases">
        <title>A Polyphasic approach of four new species of the genus Ohtaekwangia: Ohtaekwangia histidinii sp. nov., Ohtaekwangia cretensis sp. nov., Ohtaekwangia indiensis sp. nov., Ohtaekwangia reichenbachii sp. nov. from diverse environment.</title>
        <authorList>
            <person name="Octaviana S."/>
        </authorList>
    </citation>
    <scope>NUCLEOTIDE SEQUENCE [LARGE SCALE GENOMIC DNA]</scope>
    <source>
        <strain evidence="1 2">PWU4</strain>
    </source>
</reference>
<organism evidence="1 2">
    <name type="scientific">Chryseosolibacter histidini</name>
    <dbReference type="NCBI Taxonomy" id="2782349"/>
    <lineage>
        <taxon>Bacteria</taxon>
        <taxon>Pseudomonadati</taxon>
        <taxon>Bacteroidota</taxon>
        <taxon>Cytophagia</taxon>
        <taxon>Cytophagales</taxon>
        <taxon>Chryseotaleaceae</taxon>
        <taxon>Chryseosolibacter</taxon>
    </lineage>
</organism>
<evidence type="ECO:0000313" key="1">
    <source>
        <dbReference type="EMBL" id="MBT1701518.1"/>
    </source>
</evidence>
<comment type="caution">
    <text evidence="1">The sequence shown here is derived from an EMBL/GenBank/DDBJ whole genome shotgun (WGS) entry which is preliminary data.</text>
</comment>
<proteinExistence type="predicted"/>
<accession>A0AAP2DUE6</accession>
<evidence type="ECO:0000313" key="2">
    <source>
        <dbReference type="Proteomes" id="UP001319200"/>
    </source>
</evidence>